<keyword evidence="2" id="KW-0813">Transport</keyword>
<feature type="transmembrane region" description="Helical" evidence="8">
    <location>
        <begin position="375"/>
        <end position="395"/>
    </location>
</feature>
<feature type="transmembrane region" description="Helical" evidence="8">
    <location>
        <begin position="223"/>
        <end position="242"/>
    </location>
</feature>
<dbReference type="SUPFAM" id="SSF103473">
    <property type="entry name" value="MFS general substrate transporter"/>
    <property type="match status" value="1"/>
</dbReference>
<proteinExistence type="predicted"/>
<reference evidence="9 10" key="1">
    <citation type="submission" date="2024-10" db="EMBL/GenBank/DDBJ databases">
        <title>The Natural Products Discovery Center: Release of the First 8490 Sequenced Strains for Exploring Actinobacteria Biosynthetic Diversity.</title>
        <authorList>
            <person name="Kalkreuter E."/>
            <person name="Kautsar S.A."/>
            <person name="Yang D."/>
            <person name="Bader C.D."/>
            <person name="Teijaro C.N."/>
            <person name="Fluegel L."/>
            <person name="Davis C.M."/>
            <person name="Simpson J.R."/>
            <person name="Lauterbach L."/>
            <person name="Steele A.D."/>
            <person name="Gui C."/>
            <person name="Meng S."/>
            <person name="Li G."/>
            <person name="Viehrig K."/>
            <person name="Ye F."/>
            <person name="Su P."/>
            <person name="Kiefer A.F."/>
            <person name="Nichols A."/>
            <person name="Cepeda A.J."/>
            <person name="Yan W."/>
            <person name="Fan B."/>
            <person name="Jiang Y."/>
            <person name="Adhikari A."/>
            <person name="Zheng C.-J."/>
            <person name="Schuster L."/>
            <person name="Cowan T.M."/>
            <person name="Smanski M.J."/>
            <person name="Chevrette M.G."/>
            <person name="De Carvalho L.P.S."/>
            <person name="Shen B."/>
        </authorList>
    </citation>
    <scope>NUCLEOTIDE SEQUENCE [LARGE SCALE GENOMIC DNA]</scope>
    <source>
        <strain evidence="9 10">NPDC048229</strain>
    </source>
</reference>
<dbReference type="InterPro" id="IPR010290">
    <property type="entry name" value="TM_effector"/>
</dbReference>
<feature type="transmembrane region" description="Helical" evidence="8">
    <location>
        <begin position="20"/>
        <end position="43"/>
    </location>
</feature>
<evidence type="ECO:0000256" key="3">
    <source>
        <dbReference type="ARBA" id="ARBA00022475"/>
    </source>
</evidence>
<dbReference type="Proteomes" id="UP001604282">
    <property type="component" value="Unassembled WGS sequence"/>
</dbReference>
<accession>A0ABW7BUA7</accession>
<protein>
    <submittedName>
        <fullName evidence="9">MFS transporter</fullName>
    </submittedName>
</protein>
<dbReference type="CDD" id="cd06173">
    <property type="entry name" value="MFS_MefA_like"/>
    <property type="match status" value="1"/>
</dbReference>
<evidence type="ECO:0000313" key="9">
    <source>
        <dbReference type="EMBL" id="MFG3191085.1"/>
    </source>
</evidence>
<dbReference type="PANTHER" id="PTHR23513">
    <property type="entry name" value="INTEGRAL MEMBRANE EFFLUX PROTEIN-RELATED"/>
    <property type="match status" value="1"/>
</dbReference>
<feature type="transmembrane region" description="Helical" evidence="8">
    <location>
        <begin position="49"/>
        <end position="70"/>
    </location>
</feature>
<dbReference type="Pfam" id="PF05977">
    <property type="entry name" value="MFS_3"/>
    <property type="match status" value="1"/>
</dbReference>
<comment type="caution">
    <text evidence="9">The sequence shown here is derived from an EMBL/GenBank/DDBJ whole genome shotgun (WGS) entry which is preliminary data.</text>
</comment>
<evidence type="ECO:0000256" key="4">
    <source>
        <dbReference type="ARBA" id="ARBA00022692"/>
    </source>
</evidence>
<feature type="transmembrane region" description="Helical" evidence="8">
    <location>
        <begin position="313"/>
        <end position="334"/>
    </location>
</feature>
<evidence type="ECO:0000256" key="5">
    <source>
        <dbReference type="ARBA" id="ARBA00022989"/>
    </source>
</evidence>
<keyword evidence="5 8" id="KW-1133">Transmembrane helix</keyword>
<dbReference type="PANTHER" id="PTHR23513:SF11">
    <property type="entry name" value="STAPHYLOFERRIN A TRANSPORTER"/>
    <property type="match status" value="1"/>
</dbReference>
<evidence type="ECO:0000256" key="7">
    <source>
        <dbReference type="SAM" id="MobiDB-lite"/>
    </source>
</evidence>
<sequence>MSARSGGVFSALRVRDFRLFVLGQLVSVAGTWMMVVAQDWLVLGLTGGSASALGTVTALQFAPLLLLTLYGGRLADRYDKRALLTGANVLSCALTLGLAVLVLTDGVRLWHVHVFACALGVVNSVEVPARMAFVGELVGSELLPNASALSAAYFNVARVVGPALSGLLISAAGVGWVMLLNAASYAATVVALRLMRGGAGRAGRRGGRVRVVDGLKAAGRFDLAVPLVLVAVVGLFGLNFQLTLPLLAARVHHAGASAFGVVTAVFAAGSLVAALVTTVRRGRPSARLVAGSAVAFGVLEAAVGVVSSYGPSMVLLLLTGGASIFFVQAANHRVQLGVAPELRGRVLALYTLILQGSTPLGALLVGVLADRWGVRWAFVAGGLVSLAAGLGALAAGRRGEPGTVPAGAVAREREPSGGRARP</sequence>
<evidence type="ECO:0000256" key="8">
    <source>
        <dbReference type="SAM" id="Phobius"/>
    </source>
</evidence>
<feature type="transmembrane region" description="Helical" evidence="8">
    <location>
        <begin position="346"/>
        <end position="369"/>
    </location>
</feature>
<keyword evidence="3" id="KW-1003">Cell membrane</keyword>
<feature type="region of interest" description="Disordered" evidence="7">
    <location>
        <begin position="400"/>
        <end position="422"/>
    </location>
</feature>
<keyword evidence="4 8" id="KW-0812">Transmembrane</keyword>
<feature type="transmembrane region" description="Helical" evidence="8">
    <location>
        <begin position="175"/>
        <end position="195"/>
    </location>
</feature>
<dbReference type="Gene3D" id="1.20.1250.20">
    <property type="entry name" value="MFS general substrate transporter like domains"/>
    <property type="match status" value="1"/>
</dbReference>
<feature type="transmembrane region" description="Helical" evidence="8">
    <location>
        <begin position="254"/>
        <end position="276"/>
    </location>
</feature>
<gene>
    <name evidence="9" type="ORF">ACGFYS_19340</name>
</gene>
<dbReference type="EMBL" id="JBICZW010000011">
    <property type="protein sequence ID" value="MFG3191085.1"/>
    <property type="molecule type" value="Genomic_DNA"/>
</dbReference>
<name>A0ABW7BUA7_9ACTN</name>
<organism evidence="9 10">
    <name type="scientific">Streptomyces omiyaensis</name>
    <dbReference type="NCBI Taxonomy" id="68247"/>
    <lineage>
        <taxon>Bacteria</taxon>
        <taxon>Bacillati</taxon>
        <taxon>Actinomycetota</taxon>
        <taxon>Actinomycetes</taxon>
        <taxon>Kitasatosporales</taxon>
        <taxon>Streptomycetaceae</taxon>
        <taxon>Streptomyces</taxon>
    </lineage>
</organism>
<dbReference type="RefSeq" id="WP_392883061.1">
    <property type="nucleotide sequence ID" value="NZ_JBICZW010000011.1"/>
</dbReference>
<evidence type="ECO:0000313" key="10">
    <source>
        <dbReference type="Proteomes" id="UP001604282"/>
    </source>
</evidence>
<feature type="transmembrane region" description="Helical" evidence="8">
    <location>
        <begin position="82"/>
        <end position="103"/>
    </location>
</feature>
<feature type="transmembrane region" description="Helical" evidence="8">
    <location>
        <begin position="288"/>
        <end position="307"/>
    </location>
</feature>
<evidence type="ECO:0000256" key="1">
    <source>
        <dbReference type="ARBA" id="ARBA00004651"/>
    </source>
</evidence>
<keyword evidence="10" id="KW-1185">Reference proteome</keyword>
<dbReference type="InterPro" id="IPR036259">
    <property type="entry name" value="MFS_trans_sf"/>
</dbReference>
<comment type="subcellular location">
    <subcellularLocation>
        <location evidence="1">Cell membrane</location>
        <topology evidence="1">Multi-pass membrane protein</topology>
    </subcellularLocation>
</comment>
<evidence type="ECO:0000256" key="2">
    <source>
        <dbReference type="ARBA" id="ARBA00022448"/>
    </source>
</evidence>
<keyword evidence="6 8" id="KW-0472">Membrane</keyword>
<evidence type="ECO:0000256" key="6">
    <source>
        <dbReference type="ARBA" id="ARBA00023136"/>
    </source>
</evidence>